<keyword evidence="3 6" id="KW-0812">Transmembrane</keyword>
<keyword evidence="8" id="KW-1185">Reference proteome</keyword>
<keyword evidence="5 6" id="KW-0472">Membrane</keyword>
<dbReference type="GO" id="GO:0007605">
    <property type="term" value="P:sensory perception of sound"/>
    <property type="evidence" value="ECO:0007669"/>
    <property type="project" value="UniProtKB-ARBA"/>
</dbReference>
<feature type="transmembrane region" description="Helical" evidence="6">
    <location>
        <begin position="108"/>
        <end position="136"/>
    </location>
</feature>
<comment type="subcellular location">
    <subcellularLocation>
        <location evidence="1">Membrane</location>
        <topology evidence="1">Multi-pass membrane protein</topology>
    </subcellularLocation>
</comment>
<dbReference type="InterPro" id="IPR026748">
    <property type="entry name" value="Clarin"/>
</dbReference>
<dbReference type="AlphaFoldDB" id="A0A4Z2I947"/>
<dbReference type="PANTHER" id="PTHR31548">
    <property type="entry name" value="CLARIN"/>
    <property type="match status" value="1"/>
</dbReference>
<name>A0A4Z2I947_9TELE</name>
<gene>
    <name evidence="7" type="primary">Clrn3</name>
    <name evidence="7" type="ORF">EYF80_015911</name>
</gene>
<evidence type="ECO:0000313" key="8">
    <source>
        <dbReference type="Proteomes" id="UP000314294"/>
    </source>
</evidence>
<dbReference type="GO" id="GO:0016020">
    <property type="term" value="C:membrane"/>
    <property type="evidence" value="ECO:0007669"/>
    <property type="project" value="UniProtKB-SubCell"/>
</dbReference>
<dbReference type="PANTHER" id="PTHR31548:SF3">
    <property type="entry name" value="CLARIN-3"/>
    <property type="match status" value="1"/>
</dbReference>
<sequence>MREQLRLKNNFLKRGGDVNRAVSSMSCPHIVSLMVRSERTDCNKDRDLACPDFLARFSEHQQVALRQGKQDERQRKHSGAVAGRLDPCSVLAGTQPSHKLADIGGSPLVLHGLVVFLLVLCLLCSACSILISIYNSVSNPYETYMGPIGVYVCSSLSACLSVVVLIIFAVNVNSLAEDLVQSYAGSIVADVKNKTSVFYLGYFLVLLYTALSLIAVLLIYIYEHAAYTHRREQQRPTEDAPKEIMITSQPRNAFYLPSKELLYL</sequence>
<evidence type="ECO:0000256" key="2">
    <source>
        <dbReference type="ARBA" id="ARBA00005787"/>
    </source>
</evidence>
<comment type="similarity">
    <text evidence="2">Belongs to the clarin family.</text>
</comment>
<dbReference type="Proteomes" id="UP000314294">
    <property type="component" value="Unassembled WGS sequence"/>
</dbReference>
<dbReference type="EMBL" id="SRLO01000120">
    <property type="protein sequence ID" value="TNN73894.1"/>
    <property type="molecule type" value="Genomic_DNA"/>
</dbReference>
<accession>A0A4Z2I947</accession>
<evidence type="ECO:0000256" key="4">
    <source>
        <dbReference type="ARBA" id="ARBA00022989"/>
    </source>
</evidence>
<evidence type="ECO:0000256" key="3">
    <source>
        <dbReference type="ARBA" id="ARBA00022692"/>
    </source>
</evidence>
<feature type="transmembrane region" description="Helical" evidence="6">
    <location>
        <begin position="148"/>
        <end position="176"/>
    </location>
</feature>
<feature type="transmembrane region" description="Helical" evidence="6">
    <location>
        <begin position="197"/>
        <end position="222"/>
    </location>
</feature>
<evidence type="ECO:0000256" key="1">
    <source>
        <dbReference type="ARBA" id="ARBA00004141"/>
    </source>
</evidence>
<keyword evidence="4 6" id="KW-1133">Transmembrane helix</keyword>
<evidence type="ECO:0000256" key="6">
    <source>
        <dbReference type="SAM" id="Phobius"/>
    </source>
</evidence>
<reference evidence="7 8" key="1">
    <citation type="submission" date="2019-03" db="EMBL/GenBank/DDBJ databases">
        <title>First draft genome of Liparis tanakae, snailfish: a comprehensive survey of snailfish specific genes.</title>
        <authorList>
            <person name="Kim W."/>
            <person name="Song I."/>
            <person name="Jeong J.-H."/>
            <person name="Kim D."/>
            <person name="Kim S."/>
            <person name="Ryu S."/>
            <person name="Song J.Y."/>
            <person name="Lee S.K."/>
        </authorList>
    </citation>
    <scope>NUCLEOTIDE SEQUENCE [LARGE SCALE GENOMIC DNA]</scope>
    <source>
        <tissue evidence="7">Muscle</tissue>
    </source>
</reference>
<evidence type="ECO:0000256" key="5">
    <source>
        <dbReference type="ARBA" id="ARBA00023136"/>
    </source>
</evidence>
<proteinExistence type="inferred from homology"/>
<organism evidence="7 8">
    <name type="scientific">Liparis tanakae</name>
    <name type="common">Tanaka's snailfish</name>
    <dbReference type="NCBI Taxonomy" id="230148"/>
    <lineage>
        <taxon>Eukaryota</taxon>
        <taxon>Metazoa</taxon>
        <taxon>Chordata</taxon>
        <taxon>Craniata</taxon>
        <taxon>Vertebrata</taxon>
        <taxon>Euteleostomi</taxon>
        <taxon>Actinopterygii</taxon>
        <taxon>Neopterygii</taxon>
        <taxon>Teleostei</taxon>
        <taxon>Neoteleostei</taxon>
        <taxon>Acanthomorphata</taxon>
        <taxon>Eupercaria</taxon>
        <taxon>Perciformes</taxon>
        <taxon>Cottioidei</taxon>
        <taxon>Cottales</taxon>
        <taxon>Liparidae</taxon>
        <taxon>Liparis</taxon>
    </lineage>
</organism>
<evidence type="ECO:0000313" key="7">
    <source>
        <dbReference type="EMBL" id="TNN73894.1"/>
    </source>
</evidence>
<protein>
    <submittedName>
        <fullName evidence="7">Clarin-3</fullName>
    </submittedName>
</protein>
<comment type="caution">
    <text evidence="7">The sequence shown here is derived from an EMBL/GenBank/DDBJ whole genome shotgun (WGS) entry which is preliminary data.</text>
</comment>
<dbReference type="OrthoDB" id="9450082at2759"/>